<dbReference type="GO" id="GO:1990195">
    <property type="term" value="C:macrolide transmembrane transporter complex"/>
    <property type="evidence" value="ECO:0007669"/>
    <property type="project" value="InterPro"/>
</dbReference>
<dbReference type="Proteomes" id="UP000318288">
    <property type="component" value="Unassembled WGS sequence"/>
</dbReference>
<comment type="caution">
    <text evidence="7">The sequence shown here is derived from an EMBL/GenBank/DDBJ whole genome shotgun (WGS) entry which is preliminary data.</text>
</comment>
<dbReference type="Gene3D" id="1.10.287.470">
    <property type="entry name" value="Helix hairpin bin"/>
    <property type="match status" value="2"/>
</dbReference>
<dbReference type="InterPro" id="IPR030190">
    <property type="entry name" value="MacA_alpha-hairpin_sf"/>
</dbReference>
<dbReference type="RefSeq" id="WP_246114735.1">
    <property type="nucleotide sequence ID" value="NZ_SJPW01000007.1"/>
</dbReference>
<reference evidence="7 8" key="1">
    <citation type="submission" date="2019-02" db="EMBL/GenBank/DDBJ databases">
        <title>Deep-cultivation of Planctomycetes and their phenomic and genomic characterization uncovers novel biology.</title>
        <authorList>
            <person name="Wiegand S."/>
            <person name="Jogler M."/>
            <person name="Boedeker C."/>
            <person name="Pinto D."/>
            <person name="Vollmers J."/>
            <person name="Rivas-Marin E."/>
            <person name="Kohn T."/>
            <person name="Peeters S.H."/>
            <person name="Heuer A."/>
            <person name="Rast P."/>
            <person name="Oberbeckmann S."/>
            <person name="Bunk B."/>
            <person name="Jeske O."/>
            <person name="Meyerdierks A."/>
            <person name="Storesund J.E."/>
            <person name="Kallscheuer N."/>
            <person name="Luecker S."/>
            <person name="Lage O.M."/>
            <person name="Pohl T."/>
            <person name="Merkel B.J."/>
            <person name="Hornburger P."/>
            <person name="Mueller R.-W."/>
            <person name="Bruemmer F."/>
            <person name="Labrenz M."/>
            <person name="Spormann A.M."/>
            <person name="Op Den Camp H."/>
            <person name="Overmann J."/>
            <person name="Amann R."/>
            <person name="Jetten M.S.M."/>
            <person name="Mascher T."/>
            <person name="Medema M.H."/>
            <person name="Devos D.P."/>
            <person name="Kaster A.-K."/>
            <person name="Ovreas L."/>
            <person name="Rohde M."/>
            <person name="Galperin M.Y."/>
            <person name="Jogler C."/>
        </authorList>
    </citation>
    <scope>NUCLEOTIDE SEQUENCE [LARGE SCALE GENOMIC DNA]</scope>
    <source>
        <strain evidence="7 8">Poly51</strain>
    </source>
</reference>
<keyword evidence="8" id="KW-1185">Reference proteome</keyword>
<proteinExistence type="inferred from homology"/>
<dbReference type="Gene3D" id="2.40.420.20">
    <property type="match status" value="1"/>
</dbReference>
<sequence>MNHSVFGCPRLCVGFVIALVGIVGCSQPRTVTTKDNATTTVRVKTVNVAAVAIRKTTLQPASVDAYYRAEVRAKAYGFVTEIKSDLGDFVQFGDVLAVIDVPELSKERAMIEARILRLMAEERRSQAGVQLAAARVRSSEAQLAETKSQMSGAEASLAASEAEFQRTDDLVRRGSLQQRMLDESRLGRDSEAARKQAMSASIDSAQAEVEVAQAQAISAQSDFEAAVAETQITRRELELLDVRLEYATVRSPISGVVTHRGVEMGDLVREQSEVGSGGPLFVISQVDKVRVRIPVPESDAPFVRQGDGVTLSFPSFAGEEPINSVVTRRAGSLDPSTRTMMVEVEMDNTEGRMLPGMFGQALIRIGEEQATNTLPAQAIRFREDGTAYVYVVSGDDAVTIAQVTVGTDDGNQIEILSGVKAGQRVIGPHLQRFVDGQIVKPL</sequence>
<evidence type="ECO:0000313" key="8">
    <source>
        <dbReference type="Proteomes" id="UP000318288"/>
    </source>
</evidence>
<dbReference type="AlphaFoldDB" id="A0A5C6EGT9"/>
<dbReference type="GO" id="GO:0019898">
    <property type="term" value="C:extrinsic component of membrane"/>
    <property type="evidence" value="ECO:0007669"/>
    <property type="project" value="InterPro"/>
</dbReference>
<dbReference type="NCBIfam" id="TIGR01730">
    <property type="entry name" value="RND_mfp"/>
    <property type="match status" value="1"/>
</dbReference>
<dbReference type="Pfam" id="PF25967">
    <property type="entry name" value="RND-MFP_C"/>
    <property type="match status" value="1"/>
</dbReference>
<dbReference type="EMBL" id="SJPW01000007">
    <property type="protein sequence ID" value="TWU47257.1"/>
    <property type="molecule type" value="Genomic_DNA"/>
</dbReference>
<feature type="coiled-coil region" evidence="3">
    <location>
        <begin position="195"/>
        <end position="222"/>
    </location>
</feature>
<dbReference type="InterPro" id="IPR058792">
    <property type="entry name" value="Beta-barrel_RND_2"/>
</dbReference>
<comment type="similarity">
    <text evidence="1">Belongs to the membrane fusion protein (MFP) (TC 8.A.1) family.</text>
</comment>
<dbReference type="InterPro" id="IPR058627">
    <property type="entry name" value="MdtA-like_C"/>
</dbReference>
<accession>A0A5C6EGT9</accession>
<organism evidence="7 8">
    <name type="scientific">Rubripirellula tenax</name>
    <dbReference type="NCBI Taxonomy" id="2528015"/>
    <lineage>
        <taxon>Bacteria</taxon>
        <taxon>Pseudomonadati</taxon>
        <taxon>Planctomycetota</taxon>
        <taxon>Planctomycetia</taxon>
        <taxon>Pirellulales</taxon>
        <taxon>Pirellulaceae</taxon>
        <taxon>Rubripirellula</taxon>
    </lineage>
</organism>
<evidence type="ECO:0000256" key="2">
    <source>
        <dbReference type="ARBA" id="ARBA00023054"/>
    </source>
</evidence>
<dbReference type="GO" id="GO:1990281">
    <property type="term" value="C:efflux pump complex"/>
    <property type="evidence" value="ECO:0007669"/>
    <property type="project" value="TreeGrafter"/>
</dbReference>
<dbReference type="GO" id="GO:1990961">
    <property type="term" value="P:xenobiotic detoxification by transmembrane export across the plasma membrane"/>
    <property type="evidence" value="ECO:0007669"/>
    <property type="project" value="InterPro"/>
</dbReference>
<feature type="domain" description="Multidrug resistance protein MdtA-like C-terminal permuted SH3" evidence="5">
    <location>
        <begin position="374"/>
        <end position="431"/>
    </location>
</feature>
<dbReference type="Pfam" id="PF25973">
    <property type="entry name" value="BSH_CzcB"/>
    <property type="match status" value="1"/>
</dbReference>
<name>A0A5C6EGT9_9BACT</name>
<keyword evidence="2 3" id="KW-0175">Coiled coil</keyword>
<dbReference type="InterPro" id="IPR006143">
    <property type="entry name" value="RND_pump_MFP"/>
</dbReference>
<protein>
    <submittedName>
        <fullName evidence="7">Toluene efflux pump periplasmic linker protein TtgD</fullName>
    </submittedName>
</protein>
<dbReference type="Gene3D" id="6.10.140.1990">
    <property type="match status" value="1"/>
</dbReference>
<dbReference type="PANTHER" id="PTHR30469:SF37">
    <property type="entry name" value="RAGD PROTEIN"/>
    <property type="match status" value="1"/>
</dbReference>
<dbReference type="Gene3D" id="2.40.30.170">
    <property type="match status" value="1"/>
</dbReference>
<dbReference type="GO" id="GO:0015562">
    <property type="term" value="F:efflux transmembrane transporter activity"/>
    <property type="evidence" value="ECO:0007669"/>
    <property type="project" value="TreeGrafter"/>
</dbReference>
<gene>
    <name evidence="7" type="primary">ttgD</name>
    <name evidence="7" type="ORF">Poly51_50560</name>
</gene>
<dbReference type="PANTHER" id="PTHR30469">
    <property type="entry name" value="MULTIDRUG RESISTANCE PROTEIN MDTA"/>
    <property type="match status" value="1"/>
</dbReference>
<evidence type="ECO:0000256" key="1">
    <source>
        <dbReference type="ARBA" id="ARBA00009477"/>
    </source>
</evidence>
<dbReference type="SUPFAM" id="SSF111369">
    <property type="entry name" value="HlyD-like secretion proteins"/>
    <property type="match status" value="2"/>
</dbReference>
<evidence type="ECO:0000259" key="6">
    <source>
        <dbReference type="Pfam" id="PF25973"/>
    </source>
</evidence>
<evidence type="ECO:0000259" key="5">
    <source>
        <dbReference type="Pfam" id="PF25967"/>
    </source>
</evidence>
<dbReference type="Gene3D" id="2.40.50.100">
    <property type="match status" value="2"/>
</dbReference>
<evidence type="ECO:0000259" key="4">
    <source>
        <dbReference type="Pfam" id="PF25954"/>
    </source>
</evidence>
<dbReference type="Pfam" id="PF25954">
    <property type="entry name" value="Beta-barrel_RND_2"/>
    <property type="match status" value="1"/>
</dbReference>
<dbReference type="GO" id="GO:0030313">
    <property type="term" value="C:cell envelope"/>
    <property type="evidence" value="ECO:0007669"/>
    <property type="project" value="UniProtKB-SubCell"/>
</dbReference>
<evidence type="ECO:0000256" key="3">
    <source>
        <dbReference type="SAM" id="Coils"/>
    </source>
</evidence>
<feature type="domain" description="CusB-like beta-barrel" evidence="4">
    <location>
        <begin position="291"/>
        <end position="361"/>
    </location>
</feature>
<evidence type="ECO:0000313" key="7">
    <source>
        <dbReference type="EMBL" id="TWU47257.1"/>
    </source>
</evidence>
<dbReference type="InterPro" id="IPR058647">
    <property type="entry name" value="BSH_CzcB-like"/>
</dbReference>
<feature type="domain" description="CzcB-like barrel-sandwich hybrid" evidence="6">
    <location>
        <begin position="69"/>
        <end position="274"/>
    </location>
</feature>